<keyword evidence="9 12" id="KW-0539">Nucleus</keyword>
<dbReference type="InterPro" id="IPR007846">
    <property type="entry name" value="RRM_NUP35_dom"/>
</dbReference>
<evidence type="ECO:0000256" key="7">
    <source>
        <dbReference type="ARBA" id="ARBA00023010"/>
    </source>
</evidence>
<comment type="similarity">
    <text evidence="2">Belongs to the Nup35 family.</text>
</comment>
<dbReference type="GO" id="GO:0006607">
    <property type="term" value="P:NLS-bearing protein import into nucleus"/>
    <property type="evidence" value="ECO:0007669"/>
    <property type="project" value="TreeGrafter"/>
</dbReference>
<evidence type="ECO:0000256" key="12">
    <source>
        <dbReference type="PROSITE-ProRule" id="PRU00804"/>
    </source>
</evidence>
<dbReference type="FunCoup" id="G0MVJ8">
    <property type="interactions" value="1354"/>
</dbReference>
<dbReference type="AlphaFoldDB" id="G0MVJ8"/>
<dbReference type="EMBL" id="GL379814">
    <property type="protein sequence ID" value="EGT44974.1"/>
    <property type="molecule type" value="Genomic_DNA"/>
</dbReference>
<organism evidence="16">
    <name type="scientific">Caenorhabditis brenneri</name>
    <name type="common">Nematode worm</name>
    <dbReference type="NCBI Taxonomy" id="135651"/>
    <lineage>
        <taxon>Eukaryota</taxon>
        <taxon>Metazoa</taxon>
        <taxon>Ecdysozoa</taxon>
        <taxon>Nematoda</taxon>
        <taxon>Chromadorea</taxon>
        <taxon>Rhabditida</taxon>
        <taxon>Rhabditina</taxon>
        <taxon>Rhabditomorpha</taxon>
        <taxon>Rhabditoidea</taxon>
        <taxon>Rhabditidae</taxon>
        <taxon>Peloderinae</taxon>
        <taxon>Caenorhabditis</taxon>
    </lineage>
</organism>
<dbReference type="GO" id="GO:0044615">
    <property type="term" value="C:nuclear pore nuclear basket"/>
    <property type="evidence" value="ECO:0007669"/>
    <property type="project" value="TreeGrafter"/>
</dbReference>
<dbReference type="SUPFAM" id="SSF54928">
    <property type="entry name" value="RNA-binding domain, RBD"/>
    <property type="match status" value="1"/>
</dbReference>
<name>G0MVJ8_CAEBE</name>
<dbReference type="eggNOG" id="KOG4285">
    <property type="taxonomic scope" value="Eukaryota"/>
</dbReference>
<dbReference type="PROSITE" id="PS51472">
    <property type="entry name" value="RRM_NUP35"/>
    <property type="match status" value="1"/>
</dbReference>
<sequence>MFSSLNQNTSARHNSIDFNSSQVSNIGTPLEQSTPALLFGKRKQVASSTYTNSPLNTTLAPCADIFAVSSPAVPQHVKDTPGSKSVHWSPALVQSNDKVSQAPQTSSANVSFGGNSSVTSAHITKPIPTSSFGGQALNAPPLRSLRDKVEPAKKISRRNTFAARSTPLSTPSNQHATSRLADSGEALNEDDVNAADTWVTVFGFTPNQISILLNLFSRHGEVVSHQAPPKGNFMHIRYSCITHAQQALSRNGTLLDQDTLIGVVPCTNKDVINGSASGIVARTSTTAAANRSMSMYNSFVDGEDADQSAHHNENSVLNSSNIFDANQSLNSSRISVRSGVGMRPLAADQRNSVSRLSLLIPESVYDEKISQATSTTRKPQDGLLNKLWNTIGLN</sequence>
<keyword evidence="5 12" id="KW-0509">mRNA transport</keyword>
<dbReference type="STRING" id="135651.G0MVJ8"/>
<keyword evidence="6" id="KW-0653">Protein transport</keyword>
<keyword evidence="4 12" id="KW-0813">Transport</keyword>
<dbReference type="GO" id="GO:0017056">
    <property type="term" value="F:structural constituent of nuclear pore"/>
    <property type="evidence" value="ECO:0007669"/>
    <property type="project" value="TreeGrafter"/>
</dbReference>
<dbReference type="PANTHER" id="PTHR21527">
    <property type="entry name" value="NUCLEOPORIN NUP35"/>
    <property type="match status" value="1"/>
</dbReference>
<reference evidence="16" key="1">
    <citation type="submission" date="2011-07" db="EMBL/GenBank/DDBJ databases">
        <authorList>
            <consortium name="Caenorhabditis brenneri Sequencing and Analysis Consortium"/>
            <person name="Wilson R.K."/>
        </authorList>
    </citation>
    <scope>NUCLEOTIDE SEQUENCE [LARGE SCALE GENOMIC DNA]</scope>
    <source>
        <strain evidence="16">PB2801</strain>
    </source>
</reference>
<dbReference type="GO" id="GO:0005543">
    <property type="term" value="F:phospholipid binding"/>
    <property type="evidence" value="ECO:0007669"/>
    <property type="project" value="TreeGrafter"/>
</dbReference>
<dbReference type="CDD" id="cd12441">
    <property type="entry name" value="RRM_Nup53_like"/>
    <property type="match status" value="1"/>
</dbReference>
<evidence type="ECO:0000256" key="2">
    <source>
        <dbReference type="ARBA" id="ARBA00009454"/>
    </source>
</evidence>
<dbReference type="Proteomes" id="UP000008068">
    <property type="component" value="Unassembled WGS sequence"/>
</dbReference>
<evidence type="ECO:0000256" key="8">
    <source>
        <dbReference type="ARBA" id="ARBA00023132"/>
    </source>
</evidence>
<dbReference type="InterPro" id="IPR012677">
    <property type="entry name" value="Nucleotide-bd_a/b_plait_sf"/>
</dbReference>
<dbReference type="GO" id="GO:0007096">
    <property type="term" value="P:regulation of exit from mitosis"/>
    <property type="evidence" value="ECO:0007669"/>
    <property type="project" value="EnsemblMetazoa"/>
</dbReference>
<evidence type="ECO:0000313" key="15">
    <source>
        <dbReference type="EMBL" id="EGT44974.1"/>
    </source>
</evidence>
<comment type="subcellular location">
    <subcellularLocation>
        <location evidence="1">Nucleus</location>
        <location evidence="1">Nuclear pore complex</location>
    </subcellularLocation>
</comment>
<feature type="region of interest" description="Disordered" evidence="13">
    <location>
        <begin position="95"/>
        <end position="183"/>
    </location>
</feature>
<evidence type="ECO:0000256" key="11">
    <source>
        <dbReference type="ARBA" id="ARBA00030250"/>
    </source>
</evidence>
<evidence type="ECO:0000313" key="16">
    <source>
        <dbReference type="Proteomes" id="UP000008068"/>
    </source>
</evidence>
<dbReference type="FunFam" id="3.30.70.330:FF:000095">
    <property type="entry name" value="Putative Nucleoporin NUP53"/>
    <property type="match status" value="1"/>
</dbReference>
<dbReference type="GO" id="GO:0044613">
    <property type="term" value="C:nuclear pore central transport channel"/>
    <property type="evidence" value="ECO:0007669"/>
    <property type="project" value="TreeGrafter"/>
</dbReference>
<accession>G0MVJ8</accession>
<keyword evidence="7" id="KW-0811">Translocation</keyword>
<evidence type="ECO:0000256" key="1">
    <source>
        <dbReference type="ARBA" id="ARBA00004567"/>
    </source>
</evidence>
<feature type="domain" description="RRM Nup35-type" evidence="14">
    <location>
        <begin position="193"/>
        <end position="273"/>
    </location>
</feature>
<keyword evidence="16" id="KW-1185">Reference proteome</keyword>
<gene>
    <name evidence="15" type="primary">Cbn-npp-19</name>
    <name evidence="15" type="ORF">CAEBREN_04460</name>
</gene>
<dbReference type="OrthoDB" id="10015491at2759"/>
<dbReference type="Pfam" id="PF05172">
    <property type="entry name" value="RRM_Nup35"/>
    <property type="match status" value="1"/>
</dbReference>
<feature type="compositionally biased region" description="Polar residues" evidence="13">
    <location>
        <begin position="95"/>
        <end position="133"/>
    </location>
</feature>
<evidence type="ECO:0000256" key="13">
    <source>
        <dbReference type="SAM" id="MobiDB-lite"/>
    </source>
</evidence>
<feature type="compositionally biased region" description="Basic and acidic residues" evidence="13">
    <location>
        <begin position="144"/>
        <end position="153"/>
    </location>
</feature>
<dbReference type="HOGENOM" id="CLU_740183_0_0_1"/>
<dbReference type="InterPro" id="IPR035979">
    <property type="entry name" value="RBD_domain_sf"/>
</dbReference>
<evidence type="ECO:0000256" key="3">
    <source>
        <dbReference type="ARBA" id="ARBA00016439"/>
    </source>
</evidence>
<evidence type="ECO:0000256" key="9">
    <source>
        <dbReference type="ARBA" id="ARBA00023242"/>
    </source>
</evidence>
<dbReference type="GO" id="GO:0051028">
    <property type="term" value="P:mRNA transport"/>
    <property type="evidence" value="ECO:0007669"/>
    <property type="project" value="UniProtKB-UniRule"/>
</dbReference>
<evidence type="ECO:0000256" key="10">
    <source>
        <dbReference type="ARBA" id="ARBA00029997"/>
    </source>
</evidence>
<evidence type="ECO:0000256" key="5">
    <source>
        <dbReference type="ARBA" id="ARBA00022816"/>
    </source>
</evidence>
<dbReference type="GO" id="GO:0009792">
    <property type="term" value="P:embryo development ending in birth or egg hatching"/>
    <property type="evidence" value="ECO:0007669"/>
    <property type="project" value="EnsemblMetazoa"/>
</dbReference>
<dbReference type="GO" id="GO:0006999">
    <property type="term" value="P:nuclear pore organization"/>
    <property type="evidence" value="ECO:0007669"/>
    <property type="project" value="TreeGrafter"/>
</dbReference>
<evidence type="ECO:0000259" key="14">
    <source>
        <dbReference type="PROSITE" id="PS51472"/>
    </source>
</evidence>
<protein>
    <recommendedName>
        <fullName evidence="3">Nucleoporin NUP35</fullName>
    </recommendedName>
    <alternativeName>
        <fullName evidence="11">35 kDa nucleoporin</fullName>
    </alternativeName>
    <alternativeName>
        <fullName evidence="10">Nucleoporin NUP53</fullName>
    </alternativeName>
</protein>
<dbReference type="Gene3D" id="3.30.70.330">
    <property type="match status" value="1"/>
</dbReference>
<proteinExistence type="inferred from homology"/>
<dbReference type="InParanoid" id="G0MVJ8"/>
<keyword evidence="8 12" id="KW-0906">Nuclear pore complex</keyword>
<evidence type="ECO:0000256" key="6">
    <source>
        <dbReference type="ARBA" id="ARBA00022927"/>
    </source>
</evidence>
<feature type="compositionally biased region" description="Polar residues" evidence="13">
    <location>
        <begin position="158"/>
        <end position="177"/>
    </location>
</feature>
<dbReference type="PANTHER" id="PTHR21527:SF6">
    <property type="entry name" value="NUCLEOPORIN NUP35"/>
    <property type="match status" value="1"/>
</dbReference>
<dbReference type="GO" id="GO:0003676">
    <property type="term" value="F:nucleic acid binding"/>
    <property type="evidence" value="ECO:0007669"/>
    <property type="project" value="InterPro"/>
</dbReference>
<dbReference type="OMA" id="HGEVVSH"/>
<evidence type="ECO:0000256" key="4">
    <source>
        <dbReference type="ARBA" id="ARBA00022448"/>
    </source>
</evidence>